<dbReference type="Proteomes" id="UP001183629">
    <property type="component" value="Unassembled WGS sequence"/>
</dbReference>
<keyword evidence="1" id="KW-0732">Signal</keyword>
<organism evidence="2 3">
    <name type="scientific">Catenuloplanes niger</name>
    <dbReference type="NCBI Taxonomy" id="587534"/>
    <lineage>
        <taxon>Bacteria</taxon>
        <taxon>Bacillati</taxon>
        <taxon>Actinomycetota</taxon>
        <taxon>Actinomycetes</taxon>
        <taxon>Micromonosporales</taxon>
        <taxon>Micromonosporaceae</taxon>
        <taxon>Catenuloplanes</taxon>
    </lineage>
</organism>
<dbReference type="EMBL" id="JAVDYC010000001">
    <property type="protein sequence ID" value="MDR7319795.1"/>
    <property type="molecule type" value="Genomic_DNA"/>
</dbReference>
<sequence length="246" mass="26665">MRLRWFSAILLSAIVLAGCAGPRVPGPTVAQVISEFHRTAELLRDGSYRASFDVALPERTVRWTGTMRTLGGVDAIWSMDGTASDQGRIIDALSVVDAGGVRYLDSMTKTFRGYEWVALDGDDRNTYYWRGGAAVPVPEIDPFVWLDVTGARVAVVARTMDGGVRLRLAGWTPGPELTAALRRAELVTDSPHTAFDLTLTAAGMPARLDVRTPGLTATLMVTGTRIRERIKVPADGQYISLPAVHP</sequence>
<evidence type="ECO:0000313" key="3">
    <source>
        <dbReference type="Proteomes" id="UP001183629"/>
    </source>
</evidence>
<reference evidence="2 3" key="1">
    <citation type="submission" date="2023-07" db="EMBL/GenBank/DDBJ databases">
        <title>Sequencing the genomes of 1000 actinobacteria strains.</title>
        <authorList>
            <person name="Klenk H.-P."/>
        </authorList>
    </citation>
    <scope>NUCLEOTIDE SEQUENCE [LARGE SCALE GENOMIC DNA]</scope>
    <source>
        <strain evidence="2 3">DSM 44711</strain>
    </source>
</reference>
<dbReference type="PROSITE" id="PS51257">
    <property type="entry name" value="PROKAR_LIPOPROTEIN"/>
    <property type="match status" value="1"/>
</dbReference>
<evidence type="ECO:0008006" key="4">
    <source>
        <dbReference type="Google" id="ProtNLM"/>
    </source>
</evidence>
<keyword evidence="3" id="KW-1185">Reference proteome</keyword>
<proteinExistence type="predicted"/>
<dbReference type="RefSeq" id="WP_310407628.1">
    <property type="nucleotide sequence ID" value="NZ_JAVDYC010000001.1"/>
</dbReference>
<protein>
    <recommendedName>
        <fullName evidence="4">Lipoprotein</fullName>
    </recommendedName>
</protein>
<name>A0AAE4CPD4_9ACTN</name>
<gene>
    <name evidence="2" type="ORF">J2S44_000045</name>
</gene>
<evidence type="ECO:0000313" key="2">
    <source>
        <dbReference type="EMBL" id="MDR7319795.1"/>
    </source>
</evidence>
<feature type="chain" id="PRO_5041969107" description="Lipoprotein" evidence="1">
    <location>
        <begin position="18"/>
        <end position="246"/>
    </location>
</feature>
<comment type="caution">
    <text evidence="2">The sequence shown here is derived from an EMBL/GenBank/DDBJ whole genome shotgun (WGS) entry which is preliminary data.</text>
</comment>
<accession>A0AAE4CPD4</accession>
<evidence type="ECO:0000256" key="1">
    <source>
        <dbReference type="SAM" id="SignalP"/>
    </source>
</evidence>
<dbReference type="AlphaFoldDB" id="A0AAE4CPD4"/>
<feature type="signal peptide" evidence="1">
    <location>
        <begin position="1"/>
        <end position="17"/>
    </location>
</feature>